<sequence>MPGKRGSAGGGGGGELPGAGAPRQRRRRRKVSCFSSIQLFLVSECALMLAQGTVGAYLPVVKSLLEQKAKSSRFDSQFVEQERSLISLPTL</sequence>
<protein>
    <submittedName>
        <fullName evidence="2">Uncharacterized protein</fullName>
    </submittedName>
</protein>
<dbReference type="Proteomes" id="UP000269221">
    <property type="component" value="Unassembled WGS sequence"/>
</dbReference>
<keyword evidence="3" id="KW-1185">Reference proteome</keyword>
<evidence type="ECO:0000313" key="3">
    <source>
        <dbReference type="Proteomes" id="UP000269221"/>
    </source>
</evidence>
<accession>A0A3M0IYB5</accession>
<comment type="caution">
    <text evidence="2">The sequence shown here is derived from an EMBL/GenBank/DDBJ whole genome shotgun (WGS) entry which is preliminary data.</text>
</comment>
<evidence type="ECO:0000313" key="2">
    <source>
        <dbReference type="EMBL" id="RMB94291.1"/>
    </source>
</evidence>
<organism evidence="2 3">
    <name type="scientific">Hirundo rustica rustica</name>
    <dbReference type="NCBI Taxonomy" id="333673"/>
    <lineage>
        <taxon>Eukaryota</taxon>
        <taxon>Metazoa</taxon>
        <taxon>Chordata</taxon>
        <taxon>Craniata</taxon>
        <taxon>Vertebrata</taxon>
        <taxon>Euteleostomi</taxon>
        <taxon>Archelosauria</taxon>
        <taxon>Archosauria</taxon>
        <taxon>Dinosauria</taxon>
        <taxon>Saurischia</taxon>
        <taxon>Theropoda</taxon>
        <taxon>Coelurosauria</taxon>
        <taxon>Aves</taxon>
        <taxon>Neognathae</taxon>
        <taxon>Neoaves</taxon>
        <taxon>Telluraves</taxon>
        <taxon>Australaves</taxon>
        <taxon>Passeriformes</taxon>
        <taxon>Sylvioidea</taxon>
        <taxon>Hirundinidae</taxon>
        <taxon>Hirundo</taxon>
    </lineage>
</organism>
<feature type="compositionally biased region" description="Gly residues" evidence="1">
    <location>
        <begin position="1"/>
        <end position="17"/>
    </location>
</feature>
<proteinExistence type="predicted"/>
<gene>
    <name evidence="2" type="ORF">DUI87_29098</name>
</gene>
<name>A0A3M0IYB5_HIRRU</name>
<reference evidence="2 3" key="1">
    <citation type="submission" date="2018-07" db="EMBL/GenBank/DDBJ databases">
        <title>A high quality draft genome assembly of the barn swallow (H. rustica rustica).</title>
        <authorList>
            <person name="Formenti G."/>
            <person name="Chiara M."/>
            <person name="Poveda L."/>
            <person name="Francoijs K.-J."/>
            <person name="Bonisoli-Alquati A."/>
            <person name="Canova L."/>
            <person name="Gianfranceschi L."/>
            <person name="Horner D.S."/>
            <person name="Saino N."/>
        </authorList>
    </citation>
    <scope>NUCLEOTIDE SEQUENCE [LARGE SCALE GENOMIC DNA]</scope>
    <source>
        <strain evidence="2">Chelidonia</strain>
        <tissue evidence="2">Blood</tissue>
    </source>
</reference>
<feature type="region of interest" description="Disordered" evidence="1">
    <location>
        <begin position="1"/>
        <end position="27"/>
    </location>
</feature>
<dbReference type="EMBL" id="QRBI01000197">
    <property type="protein sequence ID" value="RMB94291.1"/>
    <property type="molecule type" value="Genomic_DNA"/>
</dbReference>
<dbReference type="OrthoDB" id="5062115at2759"/>
<evidence type="ECO:0000256" key="1">
    <source>
        <dbReference type="SAM" id="MobiDB-lite"/>
    </source>
</evidence>
<dbReference type="AlphaFoldDB" id="A0A3M0IYB5"/>